<sequence length="1107" mass="120848">MNKTLKKWAVVFLSIMVFLFGFLGDIKVITASGEPNIISFSNVRVEGFNRTAEWEPSMGNIGEVTLNMPGFTLTNIRLNLSSGKFFYDIVLDQPIVMTSGSGAHWWSEMQRTRYLNIEISLSNSQRSEHMVFSTHRLVEGPSAPEQNNTFITNASDLETQQTGSWYQSYGELPNKLSVFIRAGDAQHEPNQYNNGWSNGLYQYINDRPLTQNSPPVLTISTPSDQLLSENSLFVPVVRVSDANNDRIEVNYYIDSEANPRETKIATNTATAQSVSFSPLNMSTISEGFHTLRFFVSDGVASSQGSISIVVDKSNPQLGNVNISSSDTQVRMAGTAYDAISGLDSAPYRYTVGTQSSGWTAEPSFTASGLSANTLYRTKFEARDRVGHIAVSERNAYTQAQTPSLSIQQNGETSVKILLNDNNSPSTSYMIQTGSSYVTSTGVLTSSPVWITPSGKTIVLNGLQANTTYPFQAKSKNAEGIETAFGAVASGTTLAQAPSGLTADASQAWIKLTWPASPGALGYDVEADGSIFNNGNATVFTHSGLLANTQHSYRVRVRNAGGTGNWSQTLTKLTLPDPPQAPVNLLTAPSQRFITLTWDLVARAVQYEVEADGKVIDNGGKNTFVHQGLEPLTDHIYRVRAINTGGASGWSNSITQKTWPDPPATPNKLSAVPDIHSIALKWEEMDMATSYEIEVDGLIMDNKNSVNYTHKGLDALTGHTYRVRAVNIGGKSAWSFPLDVTTHPEIPDIPTNIMTTSDVTEITAAWYVVPHTDSYDIEIDGGSIVNVTENSFVHDQLAANSSHTYRIRAKNISGDSEWSKRVTLSTMPEKSNTESLTNIVAVVTNKAITLSWDTASPDARYDIEVDGRLLDNGTNTVYNHTGLRPEEYHTYKIRVKQGTETGDWVAVLSLSTLPNLPGAPSKIDAVAKNNSIELHWQKIEGANGYQLEIDGKAVDIGSNTSYLHNNLPSGTAHTYRLRAMNVTGVTAWSPSLRKSTTSPDYIIKVKKGEECSLTLLAQNVQDFSEMSFVVSYDPKELELLDLYDFTPLRDLTNGRIPGSNLTATFSPGKITFTIDQNIVPGTSWSGEITTLSFKSLKTGETSVHVVVD</sequence>
<evidence type="ECO:0000313" key="3">
    <source>
        <dbReference type="Proteomes" id="UP000564806"/>
    </source>
</evidence>
<dbReference type="PANTHER" id="PTHR24099:SF11">
    <property type="entry name" value="FIBRONECTIN TYPE III DOMAIN-CONTAINING 3BA-RELATED"/>
    <property type="match status" value="1"/>
</dbReference>
<evidence type="ECO:0000313" key="2">
    <source>
        <dbReference type="EMBL" id="NUU59591.1"/>
    </source>
</evidence>
<feature type="domain" description="Fibronectin type-III" evidence="1">
    <location>
        <begin position="661"/>
        <end position="744"/>
    </location>
</feature>
<dbReference type="InterPro" id="IPR050617">
    <property type="entry name" value="E3_ligase_FN3/SPRY"/>
</dbReference>
<dbReference type="RefSeq" id="WP_175370257.1">
    <property type="nucleotide sequence ID" value="NZ_JABWCS010000189.1"/>
</dbReference>
<dbReference type="SMART" id="SM00060">
    <property type="entry name" value="FN3"/>
    <property type="match status" value="8"/>
</dbReference>
<dbReference type="CDD" id="cd08547">
    <property type="entry name" value="Type_II_cohesin"/>
    <property type="match status" value="1"/>
</dbReference>
<dbReference type="SUPFAM" id="SSF49265">
    <property type="entry name" value="Fibronectin type III"/>
    <property type="match status" value="4"/>
</dbReference>
<feature type="domain" description="Fibronectin type-III" evidence="1">
    <location>
        <begin position="915"/>
        <end position="999"/>
    </location>
</feature>
<comment type="caution">
    <text evidence="2">The sequence shown here is derived from an EMBL/GenBank/DDBJ whole genome shotgun (WGS) entry which is preliminary data.</text>
</comment>
<feature type="domain" description="Fibronectin type-III" evidence="1">
    <location>
        <begin position="496"/>
        <end position="576"/>
    </location>
</feature>
<dbReference type="PROSITE" id="PS50853">
    <property type="entry name" value="FN3"/>
    <property type="match status" value="5"/>
</dbReference>
<feature type="domain" description="Fibronectin type-III" evidence="1">
    <location>
        <begin position="577"/>
        <end position="660"/>
    </location>
</feature>
<dbReference type="Gene3D" id="2.60.40.10">
    <property type="entry name" value="Immunoglobulins"/>
    <property type="match status" value="6"/>
</dbReference>
<dbReference type="InterPro" id="IPR003961">
    <property type="entry name" value="FN3_dom"/>
</dbReference>
<gene>
    <name evidence="2" type="ORF">HPT30_04370</name>
</gene>
<dbReference type="SUPFAM" id="SSF49384">
    <property type="entry name" value="Carbohydrate-binding domain"/>
    <property type="match status" value="1"/>
</dbReference>
<dbReference type="PANTHER" id="PTHR24099">
    <property type="entry name" value="E3 UBIQUITIN-PROTEIN LIGASE TRIM36-RELATED"/>
    <property type="match status" value="1"/>
</dbReference>
<dbReference type="Proteomes" id="UP000564806">
    <property type="component" value="Unassembled WGS sequence"/>
</dbReference>
<dbReference type="GO" id="GO:0030246">
    <property type="term" value="F:carbohydrate binding"/>
    <property type="evidence" value="ECO:0007669"/>
    <property type="project" value="InterPro"/>
</dbReference>
<protein>
    <submittedName>
        <fullName evidence="2">Fibronectin type III domain-containing protein</fullName>
    </submittedName>
</protein>
<evidence type="ECO:0000259" key="1">
    <source>
        <dbReference type="PROSITE" id="PS50853"/>
    </source>
</evidence>
<reference evidence="2" key="1">
    <citation type="submission" date="2020-06" db="EMBL/GenBank/DDBJ databases">
        <title>Paenibacillus sp. nov., isolated from soil.</title>
        <authorList>
            <person name="Seo Y.L."/>
        </authorList>
    </citation>
    <scope>NUCLEOTIDE SEQUENCE [LARGE SCALE GENOMIC DNA]</scope>
    <source>
        <strain evidence="2">JW14</strain>
    </source>
</reference>
<feature type="domain" description="Fibronectin type-III" evidence="1">
    <location>
        <begin position="401"/>
        <end position="495"/>
    </location>
</feature>
<dbReference type="Gene3D" id="2.60.40.680">
    <property type="match status" value="1"/>
</dbReference>
<dbReference type="InterPro" id="IPR008965">
    <property type="entry name" value="CBM2/CBM3_carb-bd_dom_sf"/>
</dbReference>
<dbReference type="EMBL" id="JABWCS010000189">
    <property type="protein sequence ID" value="NUU59591.1"/>
    <property type="molecule type" value="Genomic_DNA"/>
</dbReference>
<dbReference type="InterPro" id="IPR013783">
    <property type="entry name" value="Ig-like_fold"/>
</dbReference>
<dbReference type="InterPro" id="IPR036116">
    <property type="entry name" value="FN3_sf"/>
</dbReference>
<dbReference type="CDD" id="cd00063">
    <property type="entry name" value="FN3"/>
    <property type="match status" value="5"/>
</dbReference>
<keyword evidence="3" id="KW-1185">Reference proteome</keyword>
<name>A0A850END9_9BACL</name>
<organism evidence="2 3">
    <name type="scientific">Paenibacillus agri</name>
    <dbReference type="NCBI Taxonomy" id="2744309"/>
    <lineage>
        <taxon>Bacteria</taxon>
        <taxon>Bacillati</taxon>
        <taxon>Bacillota</taxon>
        <taxon>Bacilli</taxon>
        <taxon>Bacillales</taxon>
        <taxon>Paenibacillaceae</taxon>
        <taxon>Paenibacillus</taxon>
    </lineage>
</organism>
<dbReference type="AlphaFoldDB" id="A0A850END9"/>
<accession>A0A850END9</accession>
<proteinExistence type="predicted"/>